<dbReference type="AlphaFoldDB" id="A0A510XS94"/>
<dbReference type="Proteomes" id="UP000321419">
    <property type="component" value="Unassembled WGS sequence"/>
</dbReference>
<protein>
    <submittedName>
        <fullName evidence="2">Uncharacterized protein</fullName>
    </submittedName>
</protein>
<reference evidence="2 3" key="1">
    <citation type="submission" date="2019-07" db="EMBL/GenBank/DDBJ databases">
        <title>Whole genome shotgun sequence of Pseudoalteromonas espejiana NBRC 102222.</title>
        <authorList>
            <person name="Hosoyama A."/>
            <person name="Uohara A."/>
            <person name="Ohji S."/>
            <person name="Ichikawa N."/>
        </authorList>
    </citation>
    <scope>NUCLEOTIDE SEQUENCE [LARGE SCALE GENOMIC DNA]</scope>
    <source>
        <strain evidence="2 3">NBRC 102222</strain>
    </source>
</reference>
<dbReference type="EMBL" id="BJUM01000006">
    <property type="protein sequence ID" value="GEK53904.1"/>
    <property type="molecule type" value="Genomic_DNA"/>
</dbReference>
<keyword evidence="3" id="KW-1185">Reference proteome</keyword>
<organism evidence="2 3">
    <name type="scientific">Pseudoalteromonas espejiana</name>
    <dbReference type="NCBI Taxonomy" id="28107"/>
    <lineage>
        <taxon>Bacteria</taxon>
        <taxon>Pseudomonadati</taxon>
        <taxon>Pseudomonadota</taxon>
        <taxon>Gammaproteobacteria</taxon>
        <taxon>Alteromonadales</taxon>
        <taxon>Pseudoalteromonadaceae</taxon>
        <taxon>Pseudoalteromonas</taxon>
    </lineage>
</organism>
<accession>A0A510XS94</accession>
<gene>
    <name evidence="2" type="ORF">PES01_07490</name>
</gene>
<proteinExistence type="predicted"/>
<dbReference type="RefSeq" id="WP_089347912.1">
    <property type="nucleotide sequence ID" value="NZ_BJUM01000006.1"/>
</dbReference>
<keyword evidence="1" id="KW-1133">Transmembrane helix</keyword>
<dbReference type="OrthoDB" id="9951331at2"/>
<keyword evidence="1" id="KW-0472">Membrane</keyword>
<comment type="caution">
    <text evidence="2">The sequence shown here is derived from an EMBL/GenBank/DDBJ whole genome shotgun (WGS) entry which is preliminary data.</text>
</comment>
<evidence type="ECO:0000256" key="1">
    <source>
        <dbReference type="SAM" id="Phobius"/>
    </source>
</evidence>
<evidence type="ECO:0000313" key="2">
    <source>
        <dbReference type="EMBL" id="GEK53904.1"/>
    </source>
</evidence>
<sequence length="149" mass="16588">MNQESVTEFIRKSINILFVSNPRGTSLGVLIGVILDALLGLASPILKTVEALNFGAIKMWHLIGLGVVSMNLPCYLRRKEVDQSIVKAIEYIEEQKKNGSISDWQANQMYVNLHNKVLESVTLDLATQETTSSLDELVTQPQSEEKSNK</sequence>
<keyword evidence="1" id="KW-0812">Transmembrane</keyword>
<feature type="transmembrane region" description="Helical" evidence="1">
    <location>
        <begin position="58"/>
        <end position="76"/>
    </location>
</feature>
<evidence type="ECO:0000313" key="3">
    <source>
        <dbReference type="Proteomes" id="UP000321419"/>
    </source>
</evidence>
<name>A0A510XS94_9GAMM</name>